<dbReference type="GO" id="GO:0020037">
    <property type="term" value="F:heme binding"/>
    <property type="evidence" value="ECO:0007669"/>
    <property type="project" value="InterPro"/>
</dbReference>
<dbReference type="SUPFAM" id="SSF48264">
    <property type="entry name" value="Cytochrome P450"/>
    <property type="match status" value="1"/>
</dbReference>
<name>A0A8W8M7M3_MAGGI</name>
<keyword evidence="3" id="KW-1185">Reference proteome</keyword>
<evidence type="ECO:0008006" key="4">
    <source>
        <dbReference type="Google" id="ProtNLM"/>
    </source>
</evidence>
<dbReference type="InterPro" id="IPR036396">
    <property type="entry name" value="Cyt_P450_sf"/>
</dbReference>
<dbReference type="GO" id="GO:0005506">
    <property type="term" value="F:iron ion binding"/>
    <property type="evidence" value="ECO:0007669"/>
    <property type="project" value="InterPro"/>
</dbReference>
<proteinExistence type="inferred from homology"/>
<dbReference type="AlphaFoldDB" id="A0A8W8M7M3"/>
<dbReference type="GO" id="GO:0004497">
    <property type="term" value="F:monooxygenase activity"/>
    <property type="evidence" value="ECO:0007669"/>
    <property type="project" value="InterPro"/>
</dbReference>
<evidence type="ECO:0000313" key="2">
    <source>
        <dbReference type="EnsemblMetazoa" id="G31752.1:cds"/>
    </source>
</evidence>
<dbReference type="InterPro" id="IPR001128">
    <property type="entry name" value="Cyt_P450"/>
</dbReference>
<organism evidence="2 3">
    <name type="scientific">Magallana gigas</name>
    <name type="common">Pacific oyster</name>
    <name type="synonym">Crassostrea gigas</name>
    <dbReference type="NCBI Taxonomy" id="29159"/>
    <lineage>
        <taxon>Eukaryota</taxon>
        <taxon>Metazoa</taxon>
        <taxon>Spiralia</taxon>
        <taxon>Lophotrochozoa</taxon>
        <taxon>Mollusca</taxon>
        <taxon>Bivalvia</taxon>
        <taxon>Autobranchia</taxon>
        <taxon>Pteriomorphia</taxon>
        <taxon>Ostreida</taxon>
        <taxon>Ostreoidea</taxon>
        <taxon>Ostreidae</taxon>
        <taxon>Magallana</taxon>
    </lineage>
</organism>
<dbReference type="InterPro" id="IPR052666">
    <property type="entry name" value="CYP450_20A1-like"/>
</dbReference>
<accession>A0A8W8M7M3</accession>
<protein>
    <recommendedName>
        <fullName evidence="4">Cytochrome P450 20A1</fullName>
    </recommendedName>
</protein>
<evidence type="ECO:0000313" key="3">
    <source>
        <dbReference type="Proteomes" id="UP000005408"/>
    </source>
</evidence>
<dbReference type="Pfam" id="PF00067">
    <property type="entry name" value="p450"/>
    <property type="match status" value="1"/>
</dbReference>
<dbReference type="GO" id="GO:0016020">
    <property type="term" value="C:membrane"/>
    <property type="evidence" value="ECO:0007669"/>
    <property type="project" value="TreeGrafter"/>
</dbReference>
<reference evidence="2" key="1">
    <citation type="submission" date="2022-08" db="UniProtKB">
        <authorList>
            <consortium name="EnsemblMetazoa"/>
        </authorList>
    </citation>
    <scope>IDENTIFICATION</scope>
    <source>
        <strain evidence="2">05x7-T-G4-1.051#20</strain>
    </source>
</reference>
<dbReference type="Proteomes" id="UP000005408">
    <property type="component" value="Unassembled WGS sequence"/>
</dbReference>
<dbReference type="PANTHER" id="PTHR24280">
    <property type="entry name" value="CYTOCHROME P450 20A1"/>
    <property type="match status" value="1"/>
</dbReference>
<dbReference type="Gene3D" id="1.10.630.10">
    <property type="entry name" value="Cytochrome P450"/>
    <property type="match status" value="2"/>
</dbReference>
<dbReference type="PANTHER" id="PTHR24280:SF4">
    <property type="entry name" value="CYTOCHROME P450 20A1"/>
    <property type="match status" value="1"/>
</dbReference>
<evidence type="ECO:0000256" key="1">
    <source>
        <dbReference type="ARBA" id="ARBA00010617"/>
    </source>
</evidence>
<dbReference type="InterPro" id="IPR002397">
    <property type="entry name" value="Cyt_P450_B"/>
</dbReference>
<sequence length="303" mass="34606">MKHQNRGGNLGDIAKAGSLHQYLIDLHKQYGDITAFWMGQEFVVSICSPELFKQHSAVFDRPAKRKLYALVDKVLSNRKQLRKDTDDALLIDVLLDSTDDKELIASDALTFVIGSFHTIGNMLTWAVYFLAEHQDVQDKVYREISQVLGNNDVEPETIKDLVYLHQVIDETLRCSVVAPWVARYQDFDSELGGHKIPKNTPVIHALGVSLQNEKYFPQPHRFDPDRFSPENSKSRPTYAFQPFGFAGKRICPGYKFAYVEAIIGLVTILRKFKVEMVEGQTVTQTFGFVTHPTEEIWITLQER</sequence>
<dbReference type="EnsemblMetazoa" id="G31752.1">
    <property type="protein sequence ID" value="G31752.1:cds"/>
    <property type="gene ID" value="G31752"/>
</dbReference>
<dbReference type="PRINTS" id="PR00359">
    <property type="entry name" value="BP450"/>
</dbReference>
<comment type="similarity">
    <text evidence="1">Belongs to the cytochrome P450 family.</text>
</comment>
<dbReference type="GO" id="GO:0016705">
    <property type="term" value="F:oxidoreductase activity, acting on paired donors, with incorporation or reduction of molecular oxygen"/>
    <property type="evidence" value="ECO:0007669"/>
    <property type="project" value="InterPro"/>
</dbReference>